<comment type="caution">
    <text evidence="2">The sequence shown here is derived from an EMBL/GenBank/DDBJ whole genome shotgun (WGS) entry which is preliminary data.</text>
</comment>
<evidence type="ECO:0000256" key="1">
    <source>
        <dbReference type="SAM" id="SignalP"/>
    </source>
</evidence>
<feature type="chain" id="PRO_5020914136" evidence="1">
    <location>
        <begin position="27"/>
        <end position="331"/>
    </location>
</feature>
<keyword evidence="1" id="KW-0732">Signal</keyword>
<feature type="signal peptide" evidence="1">
    <location>
        <begin position="1"/>
        <end position="26"/>
    </location>
</feature>
<accession>A0A4R4EJ62</accession>
<dbReference type="RefSeq" id="WP_132417702.1">
    <property type="nucleotide sequence ID" value="NZ_SKFG01000006.1"/>
</dbReference>
<protein>
    <submittedName>
        <fullName evidence="2">Uncharacterized protein</fullName>
    </submittedName>
</protein>
<name>A0A4R4EJ62_9BACL</name>
<gene>
    <name evidence="2" type="ORF">E0485_09095</name>
</gene>
<evidence type="ECO:0000313" key="2">
    <source>
        <dbReference type="EMBL" id="TCZ78265.1"/>
    </source>
</evidence>
<keyword evidence="3" id="KW-1185">Reference proteome</keyword>
<reference evidence="2 3" key="1">
    <citation type="submission" date="2019-03" db="EMBL/GenBank/DDBJ databases">
        <authorList>
            <person name="Kim M.K.M."/>
        </authorList>
    </citation>
    <scope>NUCLEOTIDE SEQUENCE [LARGE SCALE GENOMIC DNA]</scope>
    <source>
        <strain evidence="2 3">18JY21-1</strain>
    </source>
</reference>
<dbReference type="OrthoDB" id="1864213at2"/>
<dbReference type="AlphaFoldDB" id="A0A4R4EJ62"/>
<evidence type="ECO:0000313" key="3">
    <source>
        <dbReference type="Proteomes" id="UP000295418"/>
    </source>
</evidence>
<dbReference type="EMBL" id="SKFG01000006">
    <property type="protein sequence ID" value="TCZ78265.1"/>
    <property type="molecule type" value="Genomic_DNA"/>
</dbReference>
<dbReference type="Proteomes" id="UP000295418">
    <property type="component" value="Unassembled WGS sequence"/>
</dbReference>
<sequence>MKKFKAIVMTLLMTMLVSSIAAPAFAAGLKGEEFNLVNDDSGYKIVIPNFIETTSVTGKNIDDEEFELSNVVVMETPKKNADGTYSIFEIITTDKQAVLVDSNPGVYGEGLLGIYEGKFVNNRLVYSPTFMIGDKELKDIAEGYVFTFDFTVYDKDDNVLFDVIDLNFMFENKADAGSKETPAKPEVKKVSAKPTASKVMVNGKEVAFEAYEIDGSNYFKLRDLATVVNGTDKQFSVEWDGVKSAISLTGGEAYKADGSELAVSANPTVKDATPATAKLYVNGQEVQFTAYEINNSNYFKLRDIAKAINFAVTWDAKASTVGIDTSAGYTE</sequence>
<organism evidence="2 3">
    <name type="scientific">Paenibacillus albiflavus</name>
    <dbReference type="NCBI Taxonomy" id="2545760"/>
    <lineage>
        <taxon>Bacteria</taxon>
        <taxon>Bacillati</taxon>
        <taxon>Bacillota</taxon>
        <taxon>Bacilli</taxon>
        <taxon>Bacillales</taxon>
        <taxon>Paenibacillaceae</taxon>
        <taxon>Paenibacillus</taxon>
    </lineage>
</organism>
<proteinExistence type="predicted"/>